<dbReference type="InterPro" id="IPR016166">
    <property type="entry name" value="FAD-bd_PCMH"/>
</dbReference>
<dbReference type="EMBL" id="JAGTJQ010000002">
    <property type="protein sequence ID" value="KAH7037614.1"/>
    <property type="molecule type" value="Genomic_DNA"/>
</dbReference>
<evidence type="ECO:0000313" key="5">
    <source>
        <dbReference type="EMBL" id="KAH7037614.1"/>
    </source>
</evidence>
<protein>
    <recommendedName>
        <fullName evidence="4">FAD-binding PCMH-type domain-containing protein</fullName>
    </recommendedName>
</protein>
<comment type="caution">
    <text evidence="5">The sequence shown here is derived from an EMBL/GenBank/DDBJ whole genome shotgun (WGS) entry which is preliminary data.</text>
</comment>
<keyword evidence="2" id="KW-0560">Oxidoreductase</keyword>
<evidence type="ECO:0000256" key="3">
    <source>
        <dbReference type="SAM" id="SignalP"/>
    </source>
</evidence>
<reference evidence="5" key="1">
    <citation type="journal article" date="2021" name="Nat. Commun.">
        <title>Genetic determinants of endophytism in the Arabidopsis root mycobiome.</title>
        <authorList>
            <person name="Mesny F."/>
            <person name="Miyauchi S."/>
            <person name="Thiergart T."/>
            <person name="Pickel B."/>
            <person name="Atanasova L."/>
            <person name="Karlsson M."/>
            <person name="Huettel B."/>
            <person name="Barry K.W."/>
            <person name="Haridas S."/>
            <person name="Chen C."/>
            <person name="Bauer D."/>
            <person name="Andreopoulos W."/>
            <person name="Pangilinan J."/>
            <person name="LaButti K."/>
            <person name="Riley R."/>
            <person name="Lipzen A."/>
            <person name="Clum A."/>
            <person name="Drula E."/>
            <person name="Henrissat B."/>
            <person name="Kohler A."/>
            <person name="Grigoriev I.V."/>
            <person name="Martin F.M."/>
            <person name="Hacquard S."/>
        </authorList>
    </citation>
    <scope>NUCLEOTIDE SEQUENCE</scope>
    <source>
        <strain evidence="5">MPI-CAGE-CH-0230</strain>
    </source>
</reference>
<dbReference type="GO" id="GO:0016491">
    <property type="term" value="F:oxidoreductase activity"/>
    <property type="evidence" value="ECO:0007669"/>
    <property type="project" value="UniProtKB-KW"/>
</dbReference>
<keyword evidence="6" id="KW-1185">Reference proteome</keyword>
<evidence type="ECO:0000256" key="1">
    <source>
        <dbReference type="ARBA" id="ARBA00005466"/>
    </source>
</evidence>
<dbReference type="PANTHER" id="PTHR13878">
    <property type="entry name" value="GULONOLACTONE OXIDASE"/>
    <property type="match status" value="1"/>
</dbReference>
<sequence>MLITDKAAADVTCSLLQTILLLGVLALSTAVDAHPGPAGADLARQLHHQPGGSPSVWPPALTWAALNATSGGRLIRPTPPGVVCHPSAPGFPTATNSDPQQSCADVAAQWTTMEFHRASPVSPMWNQYANDTCLPDPGAPCSAAGYPAYVLDADSADVVKLGVDFARTHNIRLNVKSTGHDYQGRSTQPGSLSIWIHRLQGYTTQLDAKKGFKPRGCHSAIPGASVTALGGTQMGMLYEGLDRLGYAVVGGGSRGVGLGGYITGGGHSILAPRFGMAADQVLEMEVVTAAGQVVVANECQNQDLFWAMRGGGGSTFGIMTSVTMTAHPTPKIVSYDAFFGTLDVTSPRVPDMFGYILSQFPALDSKGIAGYASFSPALNYSIPGSSSSSSSSSGVNTEVLVAGGSLIFILVGEQDPAAMSAIMDPILNHLIASSNSPSNTSDPEFPSGLFSPAPPTVKAYDSFYSWFRAGHDDPSPAGGNMFVGSHLLDAKALGDRARLSEAYRTFASTGGTGYLVIGKGGRNAKPRGGGNAVNPSFRRAVSHSTNGIDFEPLNPAARAQALVDLNKKLQPLRDLAPDMGSYVNENNPAEPDWQHSFWGENYARLLSIKRRLDPHDVFWCHPCVGNDRWEERGYRLCRKGSA</sequence>
<dbReference type="InterPro" id="IPR016169">
    <property type="entry name" value="FAD-bd_PCMH_sub2"/>
</dbReference>
<keyword evidence="3" id="KW-0732">Signal</keyword>
<name>A0A9P8YGL7_9PEZI</name>
<dbReference type="InterPro" id="IPR012951">
    <property type="entry name" value="BBE"/>
</dbReference>
<feature type="signal peptide" evidence="3">
    <location>
        <begin position="1"/>
        <end position="33"/>
    </location>
</feature>
<dbReference type="Gene3D" id="3.30.465.10">
    <property type="match status" value="2"/>
</dbReference>
<dbReference type="InterPro" id="IPR036318">
    <property type="entry name" value="FAD-bd_PCMH-like_sf"/>
</dbReference>
<dbReference type="Pfam" id="PF08031">
    <property type="entry name" value="BBE"/>
    <property type="match status" value="1"/>
</dbReference>
<dbReference type="PROSITE" id="PS51387">
    <property type="entry name" value="FAD_PCMH"/>
    <property type="match status" value="1"/>
</dbReference>
<dbReference type="SUPFAM" id="SSF56176">
    <property type="entry name" value="FAD-binding/transporter-associated domain-like"/>
    <property type="match status" value="1"/>
</dbReference>
<feature type="chain" id="PRO_5040152847" description="FAD-binding PCMH-type domain-containing protein" evidence="3">
    <location>
        <begin position="34"/>
        <end position="642"/>
    </location>
</feature>
<dbReference type="GO" id="GO:0071949">
    <property type="term" value="F:FAD binding"/>
    <property type="evidence" value="ECO:0007669"/>
    <property type="project" value="InterPro"/>
</dbReference>
<dbReference type="GeneID" id="70189616"/>
<dbReference type="AlphaFoldDB" id="A0A9P8YGL7"/>
<dbReference type="PANTHER" id="PTHR13878:SF91">
    <property type="entry name" value="FAD BINDING DOMAIN PROTEIN (AFU_ORTHOLOGUE AFUA_6G12070)-RELATED"/>
    <property type="match status" value="1"/>
</dbReference>
<proteinExistence type="inferred from homology"/>
<feature type="domain" description="FAD-binding PCMH-type" evidence="4">
    <location>
        <begin position="143"/>
        <end position="329"/>
    </location>
</feature>
<comment type="similarity">
    <text evidence="1">Belongs to the oxygen-dependent FAD-linked oxidoreductase family.</text>
</comment>
<accession>A0A9P8YGL7</accession>
<evidence type="ECO:0000256" key="2">
    <source>
        <dbReference type="ARBA" id="ARBA00023002"/>
    </source>
</evidence>
<dbReference type="InterPro" id="IPR050432">
    <property type="entry name" value="FAD-linked_Oxidoreductases_BP"/>
</dbReference>
<dbReference type="Pfam" id="PF01565">
    <property type="entry name" value="FAD_binding_4"/>
    <property type="match status" value="1"/>
</dbReference>
<dbReference type="InterPro" id="IPR006094">
    <property type="entry name" value="Oxid_FAD_bind_N"/>
</dbReference>
<gene>
    <name evidence="5" type="ORF">B0I36DRAFT_372016</name>
</gene>
<dbReference type="OrthoDB" id="9983560at2759"/>
<evidence type="ECO:0000313" key="6">
    <source>
        <dbReference type="Proteomes" id="UP000756346"/>
    </source>
</evidence>
<evidence type="ECO:0000259" key="4">
    <source>
        <dbReference type="PROSITE" id="PS51387"/>
    </source>
</evidence>
<dbReference type="RefSeq" id="XP_046016735.1">
    <property type="nucleotide sequence ID" value="XM_046160070.1"/>
</dbReference>
<organism evidence="5 6">
    <name type="scientific">Microdochium trichocladiopsis</name>
    <dbReference type="NCBI Taxonomy" id="1682393"/>
    <lineage>
        <taxon>Eukaryota</taxon>
        <taxon>Fungi</taxon>
        <taxon>Dikarya</taxon>
        <taxon>Ascomycota</taxon>
        <taxon>Pezizomycotina</taxon>
        <taxon>Sordariomycetes</taxon>
        <taxon>Xylariomycetidae</taxon>
        <taxon>Xylariales</taxon>
        <taxon>Microdochiaceae</taxon>
        <taxon>Microdochium</taxon>
    </lineage>
</organism>
<dbReference type="Proteomes" id="UP000756346">
    <property type="component" value="Unassembled WGS sequence"/>
</dbReference>